<organism evidence="8 9">
    <name type="scientific">Candidatus Providencia siddallii</name>
    <dbReference type="NCBI Taxonomy" id="1715285"/>
    <lineage>
        <taxon>Bacteria</taxon>
        <taxon>Pseudomonadati</taxon>
        <taxon>Pseudomonadota</taxon>
        <taxon>Gammaproteobacteria</taxon>
        <taxon>Enterobacterales</taxon>
        <taxon>Morganellaceae</taxon>
        <taxon>Providencia</taxon>
    </lineage>
</organism>
<evidence type="ECO:0000313" key="8">
    <source>
        <dbReference type="EMBL" id="CRK86012.1"/>
    </source>
</evidence>
<protein>
    <recommendedName>
        <fullName evidence="7">2-C-methyl-D-erythritol 4-phosphate cytidylyltransferase</fullName>
        <ecNumber evidence="7">2.7.7.60</ecNumber>
    </recommendedName>
    <alternativeName>
        <fullName evidence="7">4-diphosphocytidyl-2C-methyl-D-erythritol synthase</fullName>
    </alternativeName>
    <alternativeName>
        <fullName evidence="7">MEP cytidylyltransferase</fullName>
        <shortName evidence="7">MCT</shortName>
    </alternativeName>
</protein>
<evidence type="ECO:0000256" key="4">
    <source>
        <dbReference type="ARBA" id="ARBA00022679"/>
    </source>
</evidence>
<dbReference type="GO" id="GO:0050518">
    <property type="term" value="F:2-C-methyl-D-erythritol 4-phosphate cytidylyltransferase activity"/>
    <property type="evidence" value="ECO:0007669"/>
    <property type="project" value="UniProtKB-UniRule"/>
</dbReference>
<dbReference type="InterPro" id="IPR001228">
    <property type="entry name" value="IspD"/>
</dbReference>
<evidence type="ECO:0000256" key="1">
    <source>
        <dbReference type="ARBA" id="ARBA00001282"/>
    </source>
</evidence>
<dbReference type="InterPro" id="IPR018294">
    <property type="entry name" value="ISPD_synthase_CS"/>
</dbReference>
<feature type="site" description="Positions MEP for the nucleophilic attack" evidence="7">
    <location>
        <position position="219"/>
    </location>
</feature>
<comment type="catalytic activity">
    <reaction evidence="1 7">
        <text>2-C-methyl-D-erythritol 4-phosphate + CTP + H(+) = 4-CDP-2-C-methyl-D-erythritol + diphosphate</text>
        <dbReference type="Rhea" id="RHEA:13429"/>
        <dbReference type="ChEBI" id="CHEBI:15378"/>
        <dbReference type="ChEBI" id="CHEBI:33019"/>
        <dbReference type="ChEBI" id="CHEBI:37563"/>
        <dbReference type="ChEBI" id="CHEBI:57823"/>
        <dbReference type="ChEBI" id="CHEBI:58262"/>
        <dbReference type="EC" id="2.7.7.60"/>
    </reaction>
</comment>
<dbReference type="EMBL" id="CVRF01000003">
    <property type="protein sequence ID" value="CRK86012.1"/>
    <property type="molecule type" value="Genomic_DNA"/>
</dbReference>
<name>A0A0M6W9D5_9GAMM</name>
<dbReference type="InterPro" id="IPR029044">
    <property type="entry name" value="Nucleotide-diphossugar_trans"/>
</dbReference>
<dbReference type="UniPathway" id="UPA00056">
    <property type="reaction ID" value="UER00093"/>
</dbReference>
<gene>
    <name evidence="7 8" type="primary">ispD</name>
    <name evidence="8" type="ORF">SOFFGTOCOR_0614</name>
</gene>
<dbReference type="SUPFAM" id="SSF53448">
    <property type="entry name" value="Nucleotide-diphospho-sugar transferases"/>
    <property type="match status" value="1"/>
</dbReference>
<dbReference type="CDD" id="cd02516">
    <property type="entry name" value="CDP-ME_synthetase"/>
    <property type="match status" value="1"/>
</dbReference>
<dbReference type="STRING" id="1715285.SOFFGTOCOR_0614"/>
<evidence type="ECO:0000256" key="2">
    <source>
        <dbReference type="ARBA" id="ARBA00004787"/>
    </source>
</evidence>
<dbReference type="InterPro" id="IPR034683">
    <property type="entry name" value="IspD/TarI"/>
</dbReference>
<dbReference type="PANTHER" id="PTHR32125:SF4">
    <property type="entry name" value="2-C-METHYL-D-ERYTHRITOL 4-PHOSPHATE CYTIDYLYLTRANSFERASE, CHLOROPLASTIC"/>
    <property type="match status" value="1"/>
</dbReference>
<proteinExistence type="inferred from homology"/>
<feature type="site" description="Transition state stabilizer" evidence="7">
    <location>
        <position position="27"/>
    </location>
</feature>
<dbReference type="PROSITE" id="PS01295">
    <property type="entry name" value="ISPD"/>
    <property type="match status" value="1"/>
</dbReference>
<comment type="pathway">
    <text evidence="2 7">Isoprenoid biosynthesis; isopentenyl diphosphate biosynthesis via DXP pathway; isopentenyl diphosphate from 1-deoxy-D-xylulose 5-phosphate: step 2/6.</text>
</comment>
<reference evidence="9" key="1">
    <citation type="submission" date="2015-05" db="EMBL/GenBank/DDBJ databases">
        <authorList>
            <person name="Manzano-Marin A."/>
        </authorList>
    </citation>
    <scope>NUCLEOTIDE SEQUENCE [LARGE SCALE GENOMIC DNA]</scope>
    <source>
        <strain evidence="9">officinalis</strain>
    </source>
</reference>
<dbReference type="NCBIfam" id="TIGR00453">
    <property type="entry name" value="ispD"/>
    <property type="match status" value="1"/>
</dbReference>
<dbReference type="GO" id="GO:0019288">
    <property type="term" value="P:isopentenyl diphosphate biosynthetic process, methylerythritol 4-phosphate pathway"/>
    <property type="evidence" value="ECO:0007669"/>
    <property type="project" value="UniProtKB-UniRule"/>
</dbReference>
<evidence type="ECO:0000256" key="6">
    <source>
        <dbReference type="ARBA" id="ARBA00023229"/>
    </source>
</evidence>
<evidence type="ECO:0000313" key="9">
    <source>
        <dbReference type="Proteomes" id="UP000242301"/>
    </source>
</evidence>
<dbReference type="Proteomes" id="UP000242301">
    <property type="component" value="Unassembled WGS sequence"/>
</dbReference>
<keyword evidence="4 7" id="KW-0808">Transferase</keyword>
<evidence type="ECO:0000256" key="3">
    <source>
        <dbReference type="ARBA" id="ARBA00009789"/>
    </source>
</evidence>
<accession>A0A0M6W9D5</accession>
<dbReference type="HAMAP" id="MF_00108">
    <property type="entry name" value="IspD"/>
    <property type="match status" value="1"/>
</dbReference>
<feature type="site" description="Positions MEP for the nucleophilic attack" evidence="7">
    <location>
        <position position="163"/>
    </location>
</feature>
<evidence type="ECO:0000256" key="5">
    <source>
        <dbReference type="ARBA" id="ARBA00022695"/>
    </source>
</evidence>
<keyword evidence="9" id="KW-1185">Reference proteome</keyword>
<dbReference type="Pfam" id="PF01128">
    <property type="entry name" value="IspD"/>
    <property type="match status" value="1"/>
</dbReference>
<dbReference type="EC" id="2.7.7.60" evidence="7"/>
<comment type="function">
    <text evidence="7">Catalyzes the formation of 4-diphosphocytidyl-2-C-methyl-D-erythritol from CTP and 2-C-methyl-D-erythritol 4-phosphate (MEP).</text>
</comment>
<comment type="subunit">
    <text evidence="7">Homodimer.</text>
</comment>
<keyword evidence="5 7" id="KW-0548">Nucleotidyltransferase</keyword>
<dbReference type="PANTHER" id="PTHR32125">
    <property type="entry name" value="2-C-METHYL-D-ERYTHRITOL 4-PHOSPHATE CYTIDYLYLTRANSFERASE, CHLOROPLASTIC"/>
    <property type="match status" value="1"/>
</dbReference>
<sequence length="237" mass="27183">MFYKKQKIVAVVPAAGVGIRMNTDCPKQYLLVAGKTIIEHTIYALLLYSKIQYIVVVLNSKDNFFCNLNLIKNPRVITVIGAKERSGSVLAGLNFFLRQYKFYDYWVLVHDAVRPCLHQDDLNKITKIIKNNNCCGGILVSPIRDTIKSIMKYDKFIHHTVDRSTLWNALTPQFFPLLLLRNCLSNALKNNVVISDESSVLEHYGYKPMFIIGRADNIKVTFPEDLSLIEFYLSRVM</sequence>
<feature type="site" description="Transition state stabilizer" evidence="7">
    <location>
        <position position="20"/>
    </location>
</feature>
<comment type="similarity">
    <text evidence="3 7">Belongs to the IspD/TarI cytidylyltransferase family. IspD subfamily.</text>
</comment>
<dbReference type="InterPro" id="IPR050088">
    <property type="entry name" value="IspD/TarI_cytidylyltransf_bact"/>
</dbReference>
<dbReference type="FunFam" id="3.90.550.10:FF:000003">
    <property type="entry name" value="2-C-methyl-D-erythritol 4-phosphate cytidylyltransferase"/>
    <property type="match status" value="1"/>
</dbReference>
<keyword evidence="6 7" id="KW-0414">Isoprene biosynthesis</keyword>
<dbReference type="AlphaFoldDB" id="A0A0M6W9D5"/>
<evidence type="ECO:0000256" key="7">
    <source>
        <dbReference type="HAMAP-Rule" id="MF_00108"/>
    </source>
</evidence>
<dbReference type="Gene3D" id="3.90.550.10">
    <property type="entry name" value="Spore Coat Polysaccharide Biosynthesis Protein SpsA, Chain A"/>
    <property type="match status" value="1"/>
</dbReference>